<evidence type="ECO:0000259" key="6">
    <source>
        <dbReference type="PROSITE" id="PS51006"/>
    </source>
</evidence>
<dbReference type="Pfam" id="PF01564">
    <property type="entry name" value="Spermine_synth"/>
    <property type="match status" value="1"/>
</dbReference>
<protein>
    <submittedName>
        <fullName evidence="7">Spermidine synthase</fullName>
    </submittedName>
</protein>
<proteinExistence type="inferred from homology"/>
<keyword evidence="4 5" id="KW-0620">Polyamine biosynthesis</keyword>
<dbReference type="OrthoDB" id="9793120at2"/>
<keyword evidence="8" id="KW-1185">Reference proteome</keyword>
<name>A0A2W6MVC3_9HELI</name>
<dbReference type="Proteomes" id="UP000249746">
    <property type="component" value="Unassembled WGS sequence"/>
</dbReference>
<dbReference type="GO" id="GO:0008295">
    <property type="term" value="P:spermidine biosynthetic process"/>
    <property type="evidence" value="ECO:0007669"/>
    <property type="project" value="UniProtKB-KW"/>
</dbReference>
<accession>A0A2W6MVC3</accession>
<feature type="domain" description="PABS" evidence="6">
    <location>
        <begin position="1"/>
        <end position="153"/>
    </location>
</feature>
<dbReference type="PANTHER" id="PTHR11558:SF11">
    <property type="entry name" value="SPERMIDINE SYNTHASE"/>
    <property type="match status" value="1"/>
</dbReference>
<dbReference type="PROSITE" id="PS51006">
    <property type="entry name" value="PABS_2"/>
    <property type="match status" value="1"/>
</dbReference>
<evidence type="ECO:0000256" key="2">
    <source>
        <dbReference type="ARBA" id="ARBA00022679"/>
    </source>
</evidence>
<dbReference type="EMBL" id="NBIU01000019">
    <property type="protein sequence ID" value="PZT47879.1"/>
    <property type="molecule type" value="Genomic_DNA"/>
</dbReference>
<dbReference type="InterPro" id="IPR029063">
    <property type="entry name" value="SAM-dependent_MTases_sf"/>
</dbReference>
<dbReference type="Gene3D" id="3.40.50.150">
    <property type="entry name" value="Vaccinia Virus protein VP39"/>
    <property type="match status" value="1"/>
</dbReference>
<dbReference type="AlphaFoldDB" id="A0A2W6MVC3"/>
<comment type="caution">
    <text evidence="7">The sequence shown here is derived from an EMBL/GenBank/DDBJ whole genome shotgun (WGS) entry which is preliminary data.</text>
</comment>
<dbReference type="InterPro" id="IPR030374">
    <property type="entry name" value="PABS"/>
</dbReference>
<comment type="caution">
    <text evidence="5">Lacks conserved residue(s) required for the propagation of feature annotation.</text>
</comment>
<dbReference type="InterPro" id="IPR037163">
    <property type="entry name" value="Spermidine_synt_N_sf"/>
</dbReference>
<evidence type="ECO:0000256" key="3">
    <source>
        <dbReference type="ARBA" id="ARBA00023066"/>
    </source>
</evidence>
<keyword evidence="2 5" id="KW-0808">Transferase</keyword>
<comment type="similarity">
    <text evidence="1">Belongs to the spermidine/spermine synthase family.</text>
</comment>
<sequence length="266" mass="30929">MWVSKTYPNKIQQEYSIKNKICDVKGVKHHLEIFLSDTFLQIAKIDDNLYLQSFMKAKSEFLAHIGICSYKETPKRVLVAGGFNLELAYELLKYDFLEVDFLQFDLKILESLVGFFPHFKEVMEHKRFRHIPQTKEEFLEQNAQRKQEYDVIFDFTCKGGVENILAKEGILITELPHLLLDIEDAKAKMALLCEEFRVKMPFVLPLDYGMDNCFLLASKKYHPTADIALQRADMLEDLEYYHPILHQSAFVLPKGIKNALNGIAKN</sequence>
<dbReference type="PANTHER" id="PTHR11558">
    <property type="entry name" value="SPERMIDINE/SPERMINE SYNTHASE"/>
    <property type="match status" value="1"/>
</dbReference>
<evidence type="ECO:0000256" key="5">
    <source>
        <dbReference type="PROSITE-ProRule" id="PRU00354"/>
    </source>
</evidence>
<dbReference type="SUPFAM" id="SSF53335">
    <property type="entry name" value="S-adenosyl-L-methionine-dependent methyltransferases"/>
    <property type="match status" value="1"/>
</dbReference>
<evidence type="ECO:0000313" key="8">
    <source>
        <dbReference type="Proteomes" id="UP000249746"/>
    </source>
</evidence>
<dbReference type="GO" id="GO:0005829">
    <property type="term" value="C:cytosol"/>
    <property type="evidence" value="ECO:0007669"/>
    <property type="project" value="TreeGrafter"/>
</dbReference>
<evidence type="ECO:0000256" key="4">
    <source>
        <dbReference type="ARBA" id="ARBA00023115"/>
    </source>
</evidence>
<organism evidence="7 8">
    <name type="scientific">Helicobacter valdiviensis</name>
    <dbReference type="NCBI Taxonomy" id="1458358"/>
    <lineage>
        <taxon>Bacteria</taxon>
        <taxon>Pseudomonadati</taxon>
        <taxon>Campylobacterota</taxon>
        <taxon>Epsilonproteobacteria</taxon>
        <taxon>Campylobacterales</taxon>
        <taxon>Helicobacteraceae</taxon>
        <taxon>Helicobacter</taxon>
    </lineage>
</organism>
<evidence type="ECO:0000313" key="7">
    <source>
        <dbReference type="EMBL" id="PZT47879.1"/>
    </source>
</evidence>
<dbReference type="InterPro" id="IPR001045">
    <property type="entry name" value="Spermi_synthase"/>
</dbReference>
<dbReference type="GO" id="GO:0004766">
    <property type="term" value="F:spermidine synthase activity"/>
    <property type="evidence" value="ECO:0007669"/>
    <property type="project" value="TreeGrafter"/>
</dbReference>
<gene>
    <name evidence="7" type="ORF">B6S12_06880</name>
</gene>
<keyword evidence="3" id="KW-0745">Spermidine biosynthesis</keyword>
<evidence type="ECO:0000256" key="1">
    <source>
        <dbReference type="ARBA" id="ARBA00007867"/>
    </source>
</evidence>
<dbReference type="RefSeq" id="WP_111230069.1">
    <property type="nucleotide sequence ID" value="NZ_NBIU01000019.1"/>
</dbReference>
<reference evidence="7 8" key="1">
    <citation type="submission" date="2017-03" db="EMBL/GenBank/DDBJ databases">
        <title>Genomic and clinical evidence uncovers the enterohepatic species Helicobacter valdiviensis as a potential human intestinal pathogen.</title>
        <authorList>
            <person name="Fresia P."/>
            <person name="Jara R."/>
            <person name="Sierra R."/>
            <person name="Ferres I."/>
            <person name="Greif G."/>
            <person name="Iraola G."/>
            <person name="Collado L."/>
        </authorList>
    </citation>
    <scope>NUCLEOTIDE SEQUENCE [LARGE SCALE GENOMIC DNA]</scope>
    <source>
        <strain evidence="7 8">WBE14</strain>
    </source>
</reference>
<dbReference type="Gene3D" id="2.30.140.10">
    <property type="entry name" value="Spermidine synthase, tetramerisation domain"/>
    <property type="match status" value="1"/>
</dbReference>